<dbReference type="SUPFAM" id="SSF53597">
    <property type="entry name" value="Dihydrofolate reductase-like"/>
    <property type="match status" value="1"/>
</dbReference>
<dbReference type="NCBIfam" id="TIGR00326">
    <property type="entry name" value="eubact_ribD"/>
    <property type="match status" value="1"/>
</dbReference>
<keyword evidence="15" id="KW-1185">Reference proteome</keyword>
<evidence type="ECO:0000256" key="2">
    <source>
        <dbReference type="ARBA" id="ARBA00004882"/>
    </source>
</evidence>
<evidence type="ECO:0000313" key="15">
    <source>
        <dbReference type="Proteomes" id="UP001312908"/>
    </source>
</evidence>
<comment type="caution">
    <text evidence="14">The sequence shown here is derived from an EMBL/GenBank/DDBJ whole genome shotgun (WGS) entry which is preliminary data.</text>
</comment>
<keyword evidence="11" id="KW-0862">Zinc</keyword>
<evidence type="ECO:0000256" key="1">
    <source>
        <dbReference type="ARBA" id="ARBA00002151"/>
    </source>
</evidence>
<dbReference type="EC" id="1.1.1.193" evidence="7"/>
<dbReference type="InterPro" id="IPR016193">
    <property type="entry name" value="Cytidine_deaminase-like"/>
</dbReference>
<dbReference type="Pfam" id="PF00383">
    <property type="entry name" value="dCMP_cyt_deam_1"/>
    <property type="match status" value="1"/>
</dbReference>
<protein>
    <recommendedName>
        <fullName evidence="8">Riboflavin biosynthesis protein RibD</fullName>
        <ecNumber evidence="7">1.1.1.193</ecNumber>
        <ecNumber evidence="6">3.5.4.26</ecNumber>
    </recommendedName>
</protein>
<evidence type="ECO:0000313" key="14">
    <source>
        <dbReference type="EMBL" id="MEE8658129.1"/>
    </source>
</evidence>
<dbReference type="InterPro" id="IPR002125">
    <property type="entry name" value="CMP_dCMP_dom"/>
</dbReference>
<dbReference type="InterPro" id="IPR016192">
    <property type="entry name" value="APOBEC/CMP_deaminase_Zn-bd"/>
</dbReference>
<proteinExistence type="inferred from homology"/>
<comment type="similarity">
    <text evidence="4">In the N-terminal section; belongs to the cytidine and deoxycytidylate deaminase family.</text>
</comment>
<comment type="function">
    <text evidence="1">Converts 2,5-diamino-6-(ribosylamino)-4(3h)-pyrimidinone 5'-phosphate into 5-amino-6-(ribosylamino)-2,4(1h,3h)-pyrimidinedione 5'-phosphate.</text>
</comment>
<dbReference type="InterPro" id="IPR024072">
    <property type="entry name" value="DHFR-like_dom_sf"/>
</dbReference>
<reference evidence="14 15" key="1">
    <citation type="submission" date="2023-10" db="EMBL/GenBank/DDBJ databases">
        <title>Sorlinia euscelidii gen. nov., sp. nov., an acetic acid bacteria isolated from the gut of Euscelidius variegatus emitter.</title>
        <authorList>
            <person name="Michoud G."/>
            <person name="Marasco R."/>
            <person name="Seferji K."/>
            <person name="Gonella E."/>
            <person name="Garuglieri E."/>
            <person name="Alma A."/>
            <person name="Mapelli F."/>
            <person name="Borin S."/>
            <person name="Daffonchio D."/>
            <person name="Crotti E."/>
        </authorList>
    </citation>
    <scope>NUCLEOTIDE SEQUENCE [LARGE SCALE GENOMIC DNA]</scope>
    <source>
        <strain evidence="14 15">EV16P</strain>
    </source>
</reference>
<dbReference type="InterPro" id="IPR002734">
    <property type="entry name" value="RibDG_C"/>
</dbReference>
<evidence type="ECO:0000256" key="7">
    <source>
        <dbReference type="ARBA" id="ARBA00013173"/>
    </source>
</evidence>
<dbReference type="EMBL" id="JAWJZY010000002">
    <property type="protein sequence ID" value="MEE8658129.1"/>
    <property type="molecule type" value="Genomic_DNA"/>
</dbReference>
<dbReference type="Gene3D" id="3.40.430.10">
    <property type="entry name" value="Dihydrofolate Reductase, subunit A"/>
    <property type="match status" value="1"/>
</dbReference>
<gene>
    <name evidence="14" type="primary">ribD</name>
    <name evidence="14" type="ORF">DOFOFD_03760</name>
</gene>
<dbReference type="SUPFAM" id="SSF53927">
    <property type="entry name" value="Cytidine deaminase-like"/>
    <property type="match status" value="1"/>
</dbReference>
<evidence type="ECO:0000256" key="10">
    <source>
        <dbReference type="ARBA" id="ARBA00022723"/>
    </source>
</evidence>
<evidence type="ECO:0000256" key="8">
    <source>
        <dbReference type="ARBA" id="ARBA00019930"/>
    </source>
</evidence>
<dbReference type="InterPro" id="IPR004794">
    <property type="entry name" value="Eubact_RibD"/>
</dbReference>
<dbReference type="EC" id="3.5.4.26" evidence="6"/>
<keyword evidence="12" id="KW-0511">Multifunctional enzyme</keyword>
<evidence type="ECO:0000259" key="13">
    <source>
        <dbReference type="PROSITE" id="PS51747"/>
    </source>
</evidence>
<comment type="pathway">
    <text evidence="2">Cofactor biosynthesis; riboflavin biosynthesis; 5-amino-6-(D-ribitylamino)uracil from GTP: step 2/4.</text>
</comment>
<organism evidence="14 15">
    <name type="scientific">Sorlinia euscelidii</name>
    <dbReference type="NCBI Taxonomy" id="3081148"/>
    <lineage>
        <taxon>Bacteria</taxon>
        <taxon>Pseudomonadati</taxon>
        <taxon>Pseudomonadota</taxon>
        <taxon>Alphaproteobacteria</taxon>
        <taxon>Acetobacterales</taxon>
        <taxon>Acetobacteraceae</taxon>
        <taxon>Sorlinia</taxon>
    </lineage>
</organism>
<comment type="similarity">
    <text evidence="5">In the C-terminal section; belongs to the HTP reductase family.</text>
</comment>
<evidence type="ECO:0000256" key="9">
    <source>
        <dbReference type="ARBA" id="ARBA00022619"/>
    </source>
</evidence>
<evidence type="ECO:0000256" key="12">
    <source>
        <dbReference type="ARBA" id="ARBA00023268"/>
    </source>
</evidence>
<dbReference type="PROSITE" id="PS51747">
    <property type="entry name" value="CYT_DCMP_DEAMINASES_2"/>
    <property type="match status" value="1"/>
</dbReference>
<dbReference type="CDD" id="cd01284">
    <property type="entry name" value="Riboflavin_deaminase-reductase"/>
    <property type="match status" value="1"/>
</dbReference>
<keyword evidence="10" id="KW-0479">Metal-binding</keyword>
<evidence type="ECO:0000256" key="3">
    <source>
        <dbReference type="ARBA" id="ARBA00004910"/>
    </source>
</evidence>
<dbReference type="PROSITE" id="PS00903">
    <property type="entry name" value="CYT_DCMP_DEAMINASES_1"/>
    <property type="match status" value="1"/>
</dbReference>
<dbReference type="Pfam" id="PF01872">
    <property type="entry name" value="RibD_C"/>
    <property type="match status" value="1"/>
</dbReference>
<evidence type="ECO:0000256" key="4">
    <source>
        <dbReference type="ARBA" id="ARBA00005259"/>
    </source>
</evidence>
<feature type="domain" description="CMP/dCMP-type deaminase" evidence="13">
    <location>
        <begin position="25"/>
        <end position="140"/>
    </location>
</feature>
<comment type="pathway">
    <text evidence="3">Cofactor biosynthesis; riboflavin biosynthesis; 5-amino-6-(D-ribitylamino)uracil from GTP: step 3/4.</text>
</comment>
<name>A0ABU7TZV3_9PROT</name>
<sequence length="360" mass="38193">MTEQHNMAAPAHGASCDDTPLAAGTIAGAFDAAIAEAARFMGATAPNPPVGCALLDRQGQILAIAAHHQAGQAHAEQNALDLARSSGTFEKIHTAIVTLEPCNHFGQTPPCAKALLASPVKHVWIGAEDPNALARGGAKALRAAPNGINVRFAREEPAFAAQAARAIALSAPFSKVQREGKCFITVKQALDHVGSMRPPPGQKTFTSPSSLTLAHYVRRATDAIITGAGTILSDKPLFTVRHVPDHPMRRRILAICDRRGVIGPEIRDFYEQHGFETWVSHDLTELPAQLAKAGALWALIEGGPRLTTACESLNLWDEWLTIRTAPGREDEVHLRAPDASPTALLPPLFAPSTVAPASAP</sequence>
<accession>A0ABU7TZV3</accession>
<evidence type="ECO:0000256" key="6">
    <source>
        <dbReference type="ARBA" id="ARBA00012766"/>
    </source>
</evidence>
<evidence type="ECO:0000256" key="5">
    <source>
        <dbReference type="ARBA" id="ARBA00007417"/>
    </source>
</evidence>
<evidence type="ECO:0000256" key="11">
    <source>
        <dbReference type="ARBA" id="ARBA00022833"/>
    </source>
</evidence>
<dbReference type="Proteomes" id="UP001312908">
    <property type="component" value="Unassembled WGS sequence"/>
</dbReference>
<keyword evidence="9" id="KW-0686">Riboflavin biosynthesis</keyword>
<dbReference type="Gene3D" id="3.40.140.10">
    <property type="entry name" value="Cytidine Deaminase, domain 2"/>
    <property type="match status" value="1"/>
</dbReference>